<dbReference type="GO" id="GO:0000139">
    <property type="term" value="C:Golgi membrane"/>
    <property type="evidence" value="ECO:0007669"/>
    <property type="project" value="UniProtKB-SubCell"/>
</dbReference>
<evidence type="ECO:0000256" key="2">
    <source>
        <dbReference type="ARBA" id="ARBA00010271"/>
    </source>
</evidence>
<evidence type="ECO:0000256" key="7">
    <source>
        <dbReference type="SAM" id="Phobius"/>
    </source>
</evidence>
<sequence length="523" mass="60791">MLPTTSNSTTTSSSEHHHAFKKPIKPHNQDHHHLLTKNIFSLFQTHIVSDTRFWLLTAFIFLQALILFITRSSPPSLSPPHNGGPVRADHGHLFSHFANSTTNWHSKYDDPECGSGRVYVYDLPSMFTKDLVLYECDDLQQWRWQCGIGTNDGYGKEASELAGIVPDHFLPAWYRTNQFSLELIFHQRILNYKCRTLDPESATAYYIPFYAGLAVAKYLWIDDIPKRDYHCNKLLEWVQNKTYWKKRNGSDHFIVIGRIAWDFRRWTEPGKKWGSSFLNQPAMEKVTRFTLEKPDGIYEDLSIPYPTGFHPQSRSQLQQWQDFVRRQNRTSLFSYVGASHGGSLDNDFRSMLLNYCYNETGCHVVDCAQTACNNGSAVLLKAYLSSHFCLQPKGDSYTRRGVFDCMVAGSIPVFFWNRTAYDQYQWFLPQKFKSYSVFIDHEDVLKGLSIRKVLEGYSKKKLMKMREKVIETIPNIVFSRPSNKSEIIGDAFDIAVEGVLGRFKYEKMWDEEWKDDEDDILTR</sequence>
<keyword evidence="5" id="KW-0333">Golgi apparatus</keyword>
<comment type="similarity">
    <text evidence="2">Belongs to the glycosyltransferase 47 family.</text>
</comment>
<dbReference type="Pfam" id="PF03016">
    <property type="entry name" value="Exostosin_GT47"/>
    <property type="match status" value="1"/>
</dbReference>
<reference evidence="9" key="1">
    <citation type="submission" date="2023-03" db="EMBL/GenBank/DDBJ databases">
        <authorList>
            <person name="Julca I."/>
        </authorList>
    </citation>
    <scope>NUCLEOTIDE SEQUENCE</scope>
</reference>
<feature type="compositionally biased region" description="Low complexity" evidence="6">
    <location>
        <begin position="1"/>
        <end position="13"/>
    </location>
</feature>
<dbReference type="PANTHER" id="PTHR11062:SF220">
    <property type="entry name" value="XYLOGLUCAN GALACTOSYLTRANSFERASE XLT2-LIKE"/>
    <property type="match status" value="1"/>
</dbReference>
<feature type="domain" description="Exostosin GT47" evidence="8">
    <location>
        <begin position="114"/>
        <end position="452"/>
    </location>
</feature>
<keyword evidence="7" id="KW-0472">Membrane</keyword>
<keyword evidence="4" id="KW-0735">Signal-anchor</keyword>
<gene>
    <name evidence="9" type="ORF">OLC1_LOCUS18781</name>
</gene>
<dbReference type="InterPro" id="IPR004263">
    <property type="entry name" value="Exostosin"/>
</dbReference>
<feature type="region of interest" description="Disordered" evidence="6">
    <location>
        <begin position="1"/>
        <end position="27"/>
    </location>
</feature>
<name>A0AAV1DVL2_OLDCO</name>
<protein>
    <submittedName>
        <fullName evidence="9">OLC1v1011560C1</fullName>
    </submittedName>
</protein>
<proteinExistence type="inferred from homology"/>
<dbReference type="GO" id="GO:0008378">
    <property type="term" value="F:galactosyltransferase activity"/>
    <property type="evidence" value="ECO:0007669"/>
    <property type="project" value="TreeGrafter"/>
</dbReference>
<organism evidence="9 10">
    <name type="scientific">Oldenlandia corymbosa var. corymbosa</name>
    <dbReference type="NCBI Taxonomy" id="529605"/>
    <lineage>
        <taxon>Eukaryota</taxon>
        <taxon>Viridiplantae</taxon>
        <taxon>Streptophyta</taxon>
        <taxon>Embryophyta</taxon>
        <taxon>Tracheophyta</taxon>
        <taxon>Spermatophyta</taxon>
        <taxon>Magnoliopsida</taxon>
        <taxon>eudicotyledons</taxon>
        <taxon>Gunneridae</taxon>
        <taxon>Pentapetalae</taxon>
        <taxon>asterids</taxon>
        <taxon>lamiids</taxon>
        <taxon>Gentianales</taxon>
        <taxon>Rubiaceae</taxon>
        <taxon>Rubioideae</taxon>
        <taxon>Spermacoceae</taxon>
        <taxon>Hedyotis-Oldenlandia complex</taxon>
        <taxon>Oldenlandia</taxon>
    </lineage>
</organism>
<keyword evidence="10" id="KW-1185">Reference proteome</keyword>
<evidence type="ECO:0000313" key="9">
    <source>
        <dbReference type="EMBL" id="CAI9111347.1"/>
    </source>
</evidence>
<accession>A0AAV1DVL2</accession>
<evidence type="ECO:0000256" key="3">
    <source>
        <dbReference type="ARBA" id="ARBA00022676"/>
    </source>
</evidence>
<dbReference type="EMBL" id="OX459123">
    <property type="protein sequence ID" value="CAI9111347.1"/>
    <property type="molecule type" value="Genomic_DNA"/>
</dbReference>
<dbReference type="PANTHER" id="PTHR11062">
    <property type="entry name" value="EXOSTOSIN HEPARAN SULFATE GLYCOSYLTRANSFERASE -RELATED"/>
    <property type="match status" value="1"/>
</dbReference>
<keyword evidence="7" id="KW-0812">Transmembrane</keyword>
<comment type="subcellular location">
    <subcellularLocation>
        <location evidence="1">Golgi apparatus membrane</location>
        <topology evidence="1">Single-pass type II membrane protein</topology>
    </subcellularLocation>
</comment>
<dbReference type="InterPro" id="IPR040911">
    <property type="entry name" value="Exostosin_GT47"/>
</dbReference>
<keyword evidence="3" id="KW-0808">Transferase</keyword>
<evidence type="ECO:0000256" key="6">
    <source>
        <dbReference type="SAM" id="MobiDB-lite"/>
    </source>
</evidence>
<feature type="transmembrane region" description="Helical" evidence="7">
    <location>
        <begin position="53"/>
        <end position="70"/>
    </location>
</feature>
<evidence type="ECO:0000259" key="8">
    <source>
        <dbReference type="Pfam" id="PF03016"/>
    </source>
</evidence>
<dbReference type="AlphaFoldDB" id="A0AAV1DVL2"/>
<evidence type="ECO:0000313" key="10">
    <source>
        <dbReference type="Proteomes" id="UP001161247"/>
    </source>
</evidence>
<evidence type="ECO:0000256" key="1">
    <source>
        <dbReference type="ARBA" id="ARBA00004323"/>
    </source>
</evidence>
<keyword evidence="7" id="KW-1133">Transmembrane helix</keyword>
<evidence type="ECO:0000256" key="5">
    <source>
        <dbReference type="ARBA" id="ARBA00023034"/>
    </source>
</evidence>
<keyword evidence="3" id="KW-0328">Glycosyltransferase</keyword>
<dbReference type="Proteomes" id="UP001161247">
    <property type="component" value="Chromosome 6"/>
</dbReference>
<evidence type="ECO:0000256" key="4">
    <source>
        <dbReference type="ARBA" id="ARBA00022968"/>
    </source>
</evidence>
<dbReference type="GO" id="GO:0009969">
    <property type="term" value="P:xyloglucan biosynthetic process"/>
    <property type="evidence" value="ECO:0007669"/>
    <property type="project" value="TreeGrafter"/>
</dbReference>